<dbReference type="InterPro" id="IPR036915">
    <property type="entry name" value="Cyclin-like_sf"/>
</dbReference>
<accession>A0A1V2LGD9</accession>
<dbReference type="GO" id="GO:0016538">
    <property type="term" value="F:cyclin-dependent protein serine/threonine kinase regulator activity"/>
    <property type="evidence" value="ECO:0007669"/>
    <property type="project" value="InterPro"/>
</dbReference>
<dbReference type="SUPFAM" id="SSF47954">
    <property type="entry name" value="Cyclin-like"/>
    <property type="match status" value="2"/>
</dbReference>
<protein>
    <submittedName>
        <fullName evidence="1">CTD kinase subunit beta</fullName>
    </submittedName>
</protein>
<dbReference type="InterPro" id="IPR043198">
    <property type="entry name" value="Cyclin/Ssn8"/>
</dbReference>
<dbReference type="Gene3D" id="1.10.472.10">
    <property type="entry name" value="Cyclin-like"/>
    <property type="match status" value="2"/>
</dbReference>
<evidence type="ECO:0000313" key="2">
    <source>
        <dbReference type="Proteomes" id="UP000189274"/>
    </source>
</evidence>
<gene>
    <name evidence="1" type="ORF">BOH78_4768</name>
</gene>
<dbReference type="EMBL" id="MQVM01000043">
    <property type="protein sequence ID" value="ONH71090.1"/>
    <property type="molecule type" value="Genomic_DNA"/>
</dbReference>
<dbReference type="GO" id="GO:0006357">
    <property type="term" value="P:regulation of transcription by RNA polymerase II"/>
    <property type="evidence" value="ECO:0007669"/>
    <property type="project" value="InterPro"/>
</dbReference>
<keyword evidence="1" id="KW-0418">Kinase</keyword>
<sequence>MSQQGVKETYVQLSKPFFTLQEIEFIERNNIDLYQNLRDFKSKTKATFQTLISLAIKLNLPVKVLQNSSYYYQKFYLLNNNYKKYSSLHFEVGLSVLFISLKLNDFIKKVNVVISEAFELKGMRLSSSEIEENKKIIISLERKILEFQSFDFRNFLVEDFLIKYLKHFNKISPNKFFSYLCWSVLNDLYLTSLVLQFPAHYNAIISIKACKVIYNTLIEEKVIPGTELPVEWDLRPLVAHLKDISFILSGCDQILSYYIDNINSTFIKSSLDEMSIKIEGKKFVDILINAKIDINKNSQPAVVHEIVEDDVFYRVRDTDIAKSGAIRFLYNRQRFNNEVKMYRS</sequence>
<dbReference type="AlphaFoldDB" id="A0A1V2LGD9"/>
<comment type="caution">
    <text evidence="1">The sequence shown here is derived from an EMBL/GenBank/DDBJ whole genome shotgun (WGS) entry which is preliminary data.</text>
</comment>
<dbReference type="VEuPathDB" id="FungiDB:C5L36_0A13010"/>
<proteinExistence type="predicted"/>
<keyword evidence="1" id="KW-0808">Transferase</keyword>
<dbReference type="Proteomes" id="UP000189274">
    <property type="component" value="Unassembled WGS sequence"/>
</dbReference>
<evidence type="ECO:0000313" key="1">
    <source>
        <dbReference type="EMBL" id="ONH71090.1"/>
    </source>
</evidence>
<organism evidence="1 2">
    <name type="scientific">Pichia kudriavzevii</name>
    <name type="common">Yeast</name>
    <name type="synonym">Issatchenkia orientalis</name>
    <dbReference type="NCBI Taxonomy" id="4909"/>
    <lineage>
        <taxon>Eukaryota</taxon>
        <taxon>Fungi</taxon>
        <taxon>Dikarya</taxon>
        <taxon>Ascomycota</taxon>
        <taxon>Saccharomycotina</taxon>
        <taxon>Pichiomycetes</taxon>
        <taxon>Pichiales</taxon>
        <taxon>Pichiaceae</taxon>
        <taxon>Pichia</taxon>
    </lineage>
</organism>
<name>A0A1V2LGD9_PICKU</name>
<dbReference type="GO" id="GO:0016301">
    <property type="term" value="F:kinase activity"/>
    <property type="evidence" value="ECO:0007669"/>
    <property type="project" value="UniProtKB-KW"/>
</dbReference>
<dbReference type="PANTHER" id="PTHR10026">
    <property type="entry name" value="CYCLIN"/>
    <property type="match status" value="1"/>
</dbReference>
<reference evidence="2" key="1">
    <citation type="journal article" date="2017" name="Genome Announc.">
        <title>Genome sequences of Cyberlindnera fabianii 65, Pichia kudriavzevii 129, and Saccharomyces cerevisiae 131 isolated from fermented masau fruits in Zimbabwe.</title>
        <authorList>
            <person name="van Rijswijck I.M.H."/>
            <person name="Derks M.F.L."/>
            <person name="Abee T."/>
            <person name="de Ridder D."/>
            <person name="Smid E.J."/>
        </authorList>
    </citation>
    <scope>NUCLEOTIDE SEQUENCE [LARGE SCALE GENOMIC DNA]</scope>
    <source>
        <strain evidence="2">129</strain>
    </source>
</reference>